<accession>A0A1Y2FXM6</accession>
<evidence type="ECO:0000313" key="3">
    <source>
        <dbReference type="EMBL" id="ORY88794.1"/>
    </source>
</evidence>
<keyword evidence="4" id="KW-1185">Reference proteome</keyword>
<dbReference type="OrthoDB" id="10266435at2759"/>
<feature type="compositionally biased region" description="Acidic residues" evidence="1">
    <location>
        <begin position="257"/>
        <end position="279"/>
    </location>
</feature>
<name>A0A1Y2FXM6_9BASI</name>
<evidence type="ECO:0000313" key="4">
    <source>
        <dbReference type="Proteomes" id="UP000193467"/>
    </source>
</evidence>
<keyword evidence="2" id="KW-0472">Membrane</keyword>
<organism evidence="3 4">
    <name type="scientific">Leucosporidium creatinivorum</name>
    <dbReference type="NCBI Taxonomy" id="106004"/>
    <lineage>
        <taxon>Eukaryota</taxon>
        <taxon>Fungi</taxon>
        <taxon>Dikarya</taxon>
        <taxon>Basidiomycota</taxon>
        <taxon>Pucciniomycotina</taxon>
        <taxon>Microbotryomycetes</taxon>
        <taxon>Leucosporidiales</taxon>
        <taxon>Leucosporidium</taxon>
    </lineage>
</organism>
<dbReference type="AlphaFoldDB" id="A0A1Y2FXM6"/>
<feature type="transmembrane region" description="Helical" evidence="2">
    <location>
        <begin position="180"/>
        <end position="202"/>
    </location>
</feature>
<sequence length="330" mass="36058">MAAPLDRQQATAPLTRTLTQDSSNPSDFLLLTSARASTYPTNALPRPRFLPVLVAAAVLDFAWTVMYAVPLAWEARTGLWVAVAVSLVRPLLVLAVVTSVRVRERSSWILAQGMLSFLVLLYHVNELVQNGTPSTPTPPPEDSPAPPAVPSSFLASPLAPSIAAPQEQGFSITFSRSATVWYIISFGFSLLHYLLYAVFVGIRRKRNPFVGRRGPSTVGGRRVSGWGEQRWEGSEEVVHAPQLEREELLAGQGVGSSEEEFGDSEEEFDESSEDEDDIVDIPRPSLRSRRSTASFLVDEEGEGSRQRGEESGLMPRSRSQYGTIASISGI</sequence>
<feature type="transmembrane region" description="Helical" evidence="2">
    <location>
        <begin position="79"/>
        <end position="100"/>
    </location>
</feature>
<feature type="region of interest" description="Disordered" evidence="1">
    <location>
        <begin position="250"/>
        <end position="330"/>
    </location>
</feature>
<reference evidence="3 4" key="1">
    <citation type="submission" date="2016-07" db="EMBL/GenBank/DDBJ databases">
        <title>Pervasive Adenine N6-methylation of Active Genes in Fungi.</title>
        <authorList>
            <consortium name="DOE Joint Genome Institute"/>
            <person name="Mondo S.J."/>
            <person name="Dannebaum R.O."/>
            <person name="Kuo R.C."/>
            <person name="Labutti K."/>
            <person name="Haridas S."/>
            <person name="Kuo A."/>
            <person name="Salamov A."/>
            <person name="Ahrendt S.R."/>
            <person name="Lipzen A."/>
            <person name="Sullivan W."/>
            <person name="Andreopoulos W.B."/>
            <person name="Clum A."/>
            <person name="Lindquist E."/>
            <person name="Daum C."/>
            <person name="Ramamoorthy G.K."/>
            <person name="Gryganskyi A."/>
            <person name="Culley D."/>
            <person name="Magnuson J.K."/>
            <person name="James T.Y."/>
            <person name="O'Malley M.A."/>
            <person name="Stajich J.E."/>
            <person name="Spatafora J.W."/>
            <person name="Visel A."/>
            <person name="Grigoriev I.V."/>
        </authorList>
    </citation>
    <scope>NUCLEOTIDE SEQUENCE [LARGE SCALE GENOMIC DNA]</scope>
    <source>
        <strain evidence="3 4">62-1032</strain>
    </source>
</reference>
<evidence type="ECO:0000256" key="2">
    <source>
        <dbReference type="SAM" id="Phobius"/>
    </source>
</evidence>
<dbReference type="EMBL" id="MCGR01000008">
    <property type="protein sequence ID" value="ORY88794.1"/>
    <property type="molecule type" value="Genomic_DNA"/>
</dbReference>
<feature type="region of interest" description="Disordered" evidence="1">
    <location>
        <begin position="210"/>
        <end position="235"/>
    </location>
</feature>
<keyword evidence="2" id="KW-1133">Transmembrane helix</keyword>
<feature type="compositionally biased region" description="Polar residues" evidence="1">
    <location>
        <begin position="317"/>
        <end position="330"/>
    </location>
</feature>
<dbReference type="Proteomes" id="UP000193467">
    <property type="component" value="Unassembled WGS sequence"/>
</dbReference>
<feature type="compositionally biased region" description="Polar residues" evidence="1">
    <location>
        <begin position="8"/>
        <end position="21"/>
    </location>
</feature>
<comment type="caution">
    <text evidence="3">The sequence shown here is derived from an EMBL/GenBank/DDBJ whole genome shotgun (WGS) entry which is preliminary data.</text>
</comment>
<feature type="transmembrane region" description="Helical" evidence="2">
    <location>
        <begin position="107"/>
        <end position="124"/>
    </location>
</feature>
<keyword evidence="2" id="KW-0812">Transmembrane</keyword>
<evidence type="ECO:0000256" key="1">
    <source>
        <dbReference type="SAM" id="MobiDB-lite"/>
    </source>
</evidence>
<proteinExistence type="predicted"/>
<protein>
    <submittedName>
        <fullName evidence="3">Uncharacterized protein</fullName>
    </submittedName>
</protein>
<dbReference type="InParanoid" id="A0A1Y2FXM6"/>
<gene>
    <name evidence="3" type="ORF">BCR35DRAFT_329698</name>
</gene>
<feature type="region of interest" description="Disordered" evidence="1">
    <location>
        <begin position="1"/>
        <end position="21"/>
    </location>
</feature>
<feature type="transmembrane region" description="Helical" evidence="2">
    <location>
        <begin position="49"/>
        <end position="73"/>
    </location>
</feature>